<feature type="domain" description="DUF6533" evidence="2">
    <location>
        <begin position="21"/>
        <end position="64"/>
    </location>
</feature>
<keyword evidence="1" id="KW-1133">Transmembrane helix</keyword>
<dbReference type="Pfam" id="PF20151">
    <property type="entry name" value="DUF6533"/>
    <property type="match status" value="1"/>
</dbReference>
<dbReference type="Proteomes" id="UP000559256">
    <property type="component" value="Unassembled WGS sequence"/>
</dbReference>
<keyword evidence="1" id="KW-0812">Transmembrane</keyword>
<evidence type="ECO:0000256" key="1">
    <source>
        <dbReference type="SAM" id="Phobius"/>
    </source>
</evidence>
<dbReference type="InterPro" id="IPR045340">
    <property type="entry name" value="DUF6533"/>
</dbReference>
<evidence type="ECO:0000313" key="3">
    <source>
        <dbReference type="EMBL" id="KAF5366567.1"/>
    </source>
</evidence>
<feature type="transmembrane region" description="Helical" evidence="1">
    <location>
        <begin position="54"/>
        <end position="72"/>
    </location>
</feature>
<organism evidence="3 4">
    <name type="scientific">Tetrapyrgos nigripes</name>
    <dbReference type="NCBI Taxonomy" id="182062"/>
    <lineage>
        <taxon>Eukaryota</taxon>
        <taxon>Fungi</taxon>
        <taxon>Dikarya</taxon>
        <taxon>Basidiomycota</taxon>
        <taxon>Agaricomycotina</taxon>
        <taxon>Agaricomycetes</taxon>
        <taxon>Agaricomycetidae</taxon>
        <taxon>Agaricales</taxon>
        <taxon>Marasmiineae</taxon>
        <taxon>Marasmiaceae</taxon>
        <taxon>Tetrapyrgos</taxon>
    </lineage>
</organism>
<comment type="caution">
    <text evidence="3">The sequence shown here is derived from an EMBL/GenBank/DDBJ whole genome shotgun (WGS) entry which is preliminary data.</text>
</comment>
<dbReference type="OrthoDB" id="3350812at2759"/>
<reference evidence="3 4" key="1">
    <citation type="journal article" date="2020" name="ISME J.">
        <title>Uncovering the hidden diversity of litter-decomposition mechanisms in mushroom-forming fungi.</title>
        <authorList>
            <person name="Floudas D."/>
            <person name="Bentzer J."/>
            <person name="Ahren D."/>
            <person name="Johansson T."/>
            <person name="Persson P."/>
            <person name="Tunlid A."/>
        </authorList>
    </citation>
    <scope>NUCLEOTIDE SEQUENCE [LARGE SCALE GENOMIC DNA]</scope>
    <source>
        <strain evidence="3 4">CBS 291.85</strain>
    </source>
</reference>
<gene>
    <name evidence="3" type="ORF">D9758_008984</name>
</gene>
<keyword evidence="4" id="KW-1185">Reference proteome</keyword>
<protein>
    <recommendedName>
        <fullName evidence="2">DUF6533 domain-containing protein</fullName>
    </recommendedName>
</protein>
<proteinExistence type="predicted"/>
<feature type="transmembrane region" description="Helical" evidence="1">
    <location>
        <begin position="142"/>
        <end position="162"/>
    </location>
</feature>
<accession>A0A8H5GKF7</accession>
<sequence>MSTPTSLISFIRTEQNLSYGEAAVLTALVYNYLLTLKSEVQLVWQSPWNLGKSLFFLTRYLAFIVMVLGFYLDGSRFMSINGCTMLSRANSFISMVEFYLAETPALAIYFFRKISNEVSDFSAEALKIFGYCPYYSATGDGIVIMFAYLLIYEAAITFLTIYKAMQHIWGSGDAGMSSFVSSFFRDGLSYNVVILVSTAANIIVQKQARPYQDLSFSFQSVIHSIGTSQLLLQLRRQALATSDLSHVAEATSPLESMNFAARHSHTTTRIPDRNDIQSWFGECAEGN</sequence>
<name>A0A8H5GKF7_9AGAR</name>
<keyword evidence="1" id="KW-0472">Membrane</keyword>
<evidence type="ECO:0000313" key="4">
    <source>
        <dbReference type="Proteomes" id="UP000559256"/>
    </source>
</evidence>
<dbReference type="AlphaFoldDB" id="A0A8H5GKF7"/>
<evidence type="ECO:0000259" key="2">
    <source>
        <dbReference type="Pfam" id="PF20151"/>
    </source>
</evidence>
<dbReference type="EMBL" id="JAACJM010000022">
    <property type="protein sequence ID" value="KAF5366567.1"/>
    <property type="molecule type" value="Genomic_DNA"/>
</dbReference>